<evidence type="ECO:0000313" key="2">
    <source>
        <dbReference type="EMBL" id="KAF2848113.1"/>
    </source>
</evidence>
<dbReference type="SUPFAM" id="SSF53335">
    <property type="entry name" value="S-adenosyl-L-methionine-dependent methyltransferases"/>
    <property type="match status" value="1"/>
</dbReference>
<reference evidence="2" key="1">
    <citation type="submission" date="2020-01" db="EMBL/GenBank/DDBJ databases">
        <authorList>
            <consortium name="DOE Joint Genome Institute"/>
            <person name="Haridas S."/>
            <person name="Albert R."/>
            <person name="Binder M."/>
            <person name="Bloem J."/>
            <person name="Labutti K."/>
            <person name="Salamov A."/>
            <person name="Andreopoulos B."/>
            <person name="Baker S.E."/>
            <person name="Barry K."/>
            <person name="Bills G."/>
            <person name="Bluhm B.H."/>
            <person name="Cannon C."/>
            <person name="Castanera R."/>
            <person name="Culley D.E."/>
            <person name="Daum C."/>
            <person name="Ezra D."/>
            <person name="Gonzalez J.B."/>
            <person name="Henrissat B."/>
            <person name="Kuo A."/>
            <person name="Liang C."/>
            <person name="Lipzen A."/>
            <person name="Lutzoni F."/>
            <person name="Magnuson J."/>
            <person name="Mondo S."/>
            <person name="Nolan M."/>
            <person name="Ohm R."/>
            <person name="Pangilinan J."/>
            <person name="Park H.-J."/>
            <person name="Ramirez L."/>
            <person name="Alfaro M."/>
            <person name="Sun H."/>
            <person name="Tritt A."/>
            <person name="Yoshinaga Y."/>
            <person name="Zwiers L.-H."/>
            <person name="Turgeon B.G."/>
            <person name="Goodwin S.B."/>
            <person name="Spatafora J.W."/>
            <person name="Crous P.W."/>
            <person name="Grigoriev I.V."/>
        </authorList>
    </citation>
    <scope>NUCLEOTIDE SEQUENCE</scope>
    <source>
        <strain evidence="2">IPT5</strain>
    </source>
</reference>
<proteinExistence type="predicted"/>
<dbReference type="EMBL" id="MU006320">
    <property type="protein sequence ID" value="KAF2848113.1"/>
    <property type="molecule type" value="Genomic_DNA"/>
</dbReference>
<evidence type="ECO:0000313" key="3">
    <source>
        <dbReference type="Proteomes" id="UP000799423"/>
    </source>
</evidence>
<keyword evidence="2" id="KW-0489">Methyltransferase</keyword>
<dbReference type="AlphaFoldDB" id="A0A6A7AYG7"/>
<keyword evidence="2" id="KW-0808">Transferase</keyword>
<keyword evidence="3" id="KW-1185">Reference proteome</keyword>
<name>A0A6A7AYG7_9PLEO</name>
<feature type="domain" description="Methyltransferase" evidence="1">
    <location>
        <begin position="54"/>
        <end position="150"/>
    </location>
</feature>
<dbReference type="Proteomes" id="UP000799423">
    <property type="component" value="Unassembled WGS sequence"/>
</dbReference>
<dbReference type="Pfam" id="PF13649">
    <property type="entry name" value="Methyltransf_25"/>
    <property type="match status" value="1"/>
</dbReference>
<accession>A0A6A7AYG7</accession>
<dbReference type="GO" id="GO:0032259">
    <property type="term" value="P:methylation"/>
    <property type="evidence" value="ECO:0007669"/>
    <property type="project" value="UniProtKB-KW"/>
</dbReference>
<protein>
    <submittedName>
        <fullName evidence="2">S-adenosyl-L-methionine-dependent methyltransferase</fullName>
    </submittedName>
</protein>
<sequence>MALNNPHQPKQAAALLQGTNRVTIYETTGGTVTSQFASHNLSLIPPIPSGSIVHDNACGAGTVSRIILSSNPTSNLAITATDTDQMFLDALQQDVAKKSWPITVSNMRAESLTFPDNHFTHSMTNIGIFFTTSAGLDGAKEIYRTLQPGGTAIVNCWQDAAWFIPFRLVNEALRPGKAFPQLLERWKDGSHLQNIMLEAGFQREDMRVERSEVWMKASQWVVVARK</sequence>
<dbReference type="OrthoDB" id="2013972at2759"/>
<organism evidence="2 3">
    <name type="scientific">Plenodomus tracheiphilus IPT5</name>
    <dbReference type="NCBI Taxonomy" id="1408161"/>
    <lineage>
        <taxon>Eukaryota</taxon>
        <taxon>Fungi</taxon>
        <taxon>Dikarya</taxon>
        <taxon>Ascomycota</taxon>
        <taxon>Pezizomycotina</taxon>
        <taxon>Dothideomycetes</taxon>
        <taxon>Pleosporomycetidae</taxon>
        <taxon>Pleosporales</taxon>
        <taxon>Pleosporineae</taxon>
        <taxon>Leptosphaeriaceae</taxon>
        <taxon>Plenodomus</taxon>
    </lineage>
</organism>
<dbReference type="InterPro" id="IPR041698">
    <property type="entry name" value="Methyltransf_25"/>
</dbReference>
<dbReference type="Gene3D" id="3.40.50.150">
    <property type="entry name" value="Vaccinia Virus protein VP39"/>
    <property type="match status" value="1"/>
</dbReference>
<evidence type="ECO:0000259" key="1">
    <source>
        <dbReference type="Pfam" id="PF13649"/>
    </source>
</evidence>
<dbReference type="InterPro" id="IPR029063">
    <property type="entry name" value="SAM-dependent_MTases_sf"/>
</dbReference>
<dbReference type="GO" id="GO:0008168">
    <property type="term" value="F:methyltransferase activity"/>
    <property type="evidence" value="ECO:0007669"/>
    <property type="project" value="UniProtKB-KW"/>
</dbReference>
<gene>
    <name evidence="2" type="ORF">T440DRAFT_177275</name>
</gene>